<dbReference type="GO" id="GO:0008270">
    <property type="term" value="F:zinc ion binding"/>
    <property type="evidence" value="ECO:0007669"/>
    <property type="project" value="UniProtKB-UniRule"/>
</dbReference>
<dbReference type="InterPro" id="IPR035914">
    <property type="entry name" value="Sperma_CUB_dom_sf"/>
</dbReference>
<dbReference type="SUPFAM" id="SSF49854">
    <property type="entry name" value="Spermadhesin, CUB domain"/>
    <property type="match status" value="1"/>
</dbReference>
<dbReference type="Pfam" id="PF01400">
    <property type="entry name" value="Astacin"/>
    <property type="match status" value="1"/>
</dbReference>
<dbReference type="PROSITE" id="PS51864">
    <property type="entry name" value="ASTACIN"/>
    <property type="match status" value="1"/>
</dbReference>
<organism evidence="13">
    <name type="scientific">Schistocephalus solidus</name>
    <name type="common">Tapeworm</name>
    <dbReference type="NCBI Taxonomy" id="70667"/>
    <lineage>
        <taxon>Eukaryota</taxon>
        <taxon>Metazoa</taxon>
        <taxon>Spiralia</taxon>
        <taxon>Lophotrochozoa</taxon>
        <taxon>Platyhelminthes</taxon>
        <taxon>Cestoda</taxon>
        <taxon>Eucestoda</taxon>
        <taxon>Diphyllobothriidea</taxon>
        <taxon>Diphyllobothriidae</taxon>
        <taxon>Schistocephalus</taxon>
    </lineage>
</organism>
<evidence type="ECO:0000256" key="9">
    <source>
        <dbReference type="RuleBase" id="RU361183"/>
    </source>
</evidence>
<dbReference type="Gene3D" id="2.60.120.290">
    <property type="entry name" value="Spermadhesin, CUB domain"/>
    <property type="match status" value="1"/>
</dbReference>
<comment type="caution">
    <text evidence="7">Lacks conserved residue(s) required for the propagation of feature annotation.</text>
</comment>
<feature type="domain" description="CUB" evidence="11">
    <location>
        <begin position="344"/>
        <end position="497"/>
    </location>
</feature>
<dbReference type="InterPro" id="IPR006026">
    <property type="entry name" value="Peptidase_Metallo"/>
</dbReference>
<keyword evidence="3 8" id="KW-0378">Hydrolase</keyword>
<feature type="binding site" evidence="8">
    <location>
        <position position="241"/>
    </location>
    <ligand>
        <name>Zn(2+)</name>
        <dbReference type="ChEBI" id="CHEBI:29105"/>
        <note>catalytic</note>
    </ligand>
</feature>
<dbReference type="PRINTS" id="PR00480">
    <property type="entry name" value="ASTACIN"/>
</dbReference>
<evidence type="ECO:0000256" key="6">
    <source>
        <dbReference type="ARBA" id="ARBA00023157"/>
    </source>
</evidence>
<dbReference type="EMBL" id="GEEE01011650">
    <property type="protein sequence ID" value="JAP51575.1"/>
    <property type="molecule type" value="Transcribed_RNA"/>
</dbReference>
<dbReference type="SUPFAM" id="SSF55486">
    <property type="entry name" value="Metalloproteases ('zincins'), catalytic domain"/>
    <property type="match status" value="1"/>
</dbReference>
<sequence length="502" mass="55796">EEILSFHEKNISSQHGDPHVIVENSQSDAIDPIESGMQSKVDESYFTGLKLNSYTTDTALEQVHAEYAKIDGKHSPNQNTKEVVHEAGQIEAPTKPETANADTASSVNRLPGSTVRSDHLSVTNGIRTNGLSAGKARRRIRRAVTALKDHLWPSGIVPYEIESQFLPNSKEIFLNAMRTWESLTCLTFVEREPHHQSYIIFTIMTCGCCSSVGRQSPIQPQNISIAPHCESKGTVLHEIAHALGFWHEQSRPDRENYVHVAFSNVLRANQYNFYKKPAHEVDSLGEPYDYDSIMHYHNFALAKDESKETITPIQCCPRPIIGQRVKPSVGDVTQMNKLYKCPSCGQTLVQVTGSFSYPPLDALHSNADNNMQLERHTHSGISPPNALKLQSEGQILSTASSKSNAIYCRWRVLGHRGERILFNFTRMSLLSPATGGDCSEEYVEVRDGYNSTSPLIGRYCGSNLPTTKMTRTGSMFIEYARSAGQPASGFSILYRVVCGAKM</sequence>
<dbReference type="PANTHER" id="PTHR10127:SF861">
    <property type="entry name" value="DORSAL-VENTRAL PATTERNING PROTEIN TOLLOID-RELATED"/>
    <property type="match status" value="1"/>
</dbReference>
<dbReference type="Gene3D" id="3.40.390.10">
    <property type="entry name" value="Collagenase (Catalytic Domain)"/>
    <property type="match status" value="1"/>
</dbReference>
<keyword evidence="1 8" id="KW-0645">Protease</keyword>
<dbReference type="EC" id="3.4.24.-" evidence="9"/>
<evidence type="ECO:0000313" key="13">
    <source>
        <dbReference type="EMBL" id="JAP51575.1"/>
    </source>
</evidence>
<feature type="disulfide bond" evidence="8">
    <location>
        <begin position="208"/>
        <end position="209"/>
    </location>
</feature>
<evidence type="ECO:0000259" key="12">
    <source>
        <dbReference type="PROSITE" id="PS51864"/>
    </source>
</evidence>
<evidence type="ECO:0000256" key="2">
    <source>
        <dbReference type="ARBA" id="ARBA00022723"/>
    </source>
</evidence>
<feature type="non-terminal residue" evidence="13">
    <location>
        <position position="502"/>
    </location>
</feature>
<evidence type="ECO:0000256" key="3">
    <source>
        <dbReference type="ARBA" id="ARBA00022801"/>
    </source>
</evidence>
<feature type="domain" description="Peptidase M12A" evidence="12">
    <location>
        <begin position="142"/>
        <end position="342"/>
    </location>
</feature>
<dbReference type="InterPro" id="IPR024079">
    <property type="entry name" value="MetalloPept_cat_dom_sf"/>
</dbReference>
<dbReference type="Pfam" id="PF00431">
    <property type="entry name" value="CUB"/>
    <property type="match status" value="1"/>
</dbReference>
<dbReference type="SMART" id="SM00042">
    <property type="entry name" value="CUB"/>
    <property type="match status" value="1"/>
</dbReference>
<name>A0A0X3PI26_SCHSO</name>
<reference evidence="13" key="1">
    <citation type="submission" date="2016-01" db="EMBL/GenBank/DDBJ databases">
        <title>Reference transcriptome for the parasite Schistocephalus solidus: insights into the molecular evolution of parasitism.</title>
        <authorList>
            <person name="Hebert F.O."/>
            <person name="Grambauer S."/>
            <person name="Barber I."/>
            <person name="Landry C.R."/>
            <person name="Aubin-Horth N."/>
        </authorList>
    </citation>
    <scope>NUCLEOTIDE SEQUENCE</scope>
</reference>
<feature type="non-terminal residue" evidence="13">
    <location>
        <position position="1"/>
    </location>
</feature>
<dbReference type="GO" id="GO:0004222">
    <property type="term" value="F:metalloendopeptidase activity"/>
    <property type="evidence" value="ECO:0007669"/>
    <property type="project" value="UniProtKB-UniRule"/>
</dbReference>
<dbReference type="PROSITE" id="PS01180">
    <property type="entry name" value="CUB"/>
    <property type="match status" value="1"/>
</dbReference>
<evidence type="ECO:0000256" key="4">
    <source>
        <dbReference type="ARBA" id="ARBA00022833"/>
    </source>
</evidence>
<dbReference type="GO" id="GO:0006508">
    <property type="term" value="P:proteolysis"/>
    <property type="evidence" value="ECO:0007669"/>
    <property type="project" value="UniProtKB-KW"/>
</dbReference>
<proteinExistence type="predicted"/>
<evidence type="ECO:0000256" key="8">
    <source>
        <dbReference type="PROSITE-ProRule" id="PRU01211"/>
    </source>
</evidence>
<keyword evidence="4 8" id="KW-0862">Zinc</keyword>
<evidence type="ECO:0000259" key="11">
    <source>
        <dbReference type="PROSITE" id="PS01180"/>
    </source>
</evidence>
<keyword evidence="5 8" id="KW-0482">Metalloprotease</keyword>
<dbReference type="InterPro" id="IPR000859">
    <property type="entry name" value="CUB_dom"/>
</dbReference>
<evidence type="ECO:0000256" key="1">
    <source>
        <dbReference type="ARBA" id="ARBA00022670"/>
    </source>
</evidence>
<keyword evidence="6 8" id="KW-1015">Disulfide bond</keyword>
<feature type="binding site" evidence="8">
    <location>
        <position position="247"/>
    </location>
    <ligand>
        <name>Zn(2+)</name>
        <dbReference type="ChEBI" id="CHEBI:29105"/>
        <note>catalytic</note>
    </ligand>
</feature>
<dbReference type="PANTHER" id="PTHR10127">
    <property type="entry name" value="DISCOIDIN, CUB, EGF, LAMININ , AND ZINC METALLOPROTEASE DOMAIN CONTAINING"/>
    <property type="match status" value="1"/>
</dbReference>
<dbReference type="CDD" id="cd00041">
    <property type="entry name" value="CUB"/>
    <property type="match status" value="1"/>
</dbReference>
<dbReference type="InterPro" id="IPR001506">
    <property type="entry name" value="Peptidase_M12A"/>
</dbReference>
<gene>
    <name evidence="13" type="primary">TLL2</name>
    <name evidence="13" type="ORF">TR150528</name>
</gene>
<evidence type="ECO:0000256" key="5">
    <source>
        <dbReference type="ARBA" id="ARBA00023049"/>
    </source>
</evidence>
<accession>A0A0X3PI26</accession>
<feature type="region of interest" description="Disordered" evidence="10">
    <location>
        <begin position="95"/>
        <end position="116"/>
    </location>
</feature>
<feature type="active site" evidence="8">
    <location>
        <position position="238"/>
    </location>
</feature>
<evidence type="ECO:0000256" key="10">
    <source>
        <dbReference type="SAM" id="MobiDB-lite"/>
    </source>
</evidence>
<comment type="cofactor">
    <cofactor evidence="8 9">
        <name>Zn(2+)</name>
        <dbReference type="ChEBI" id="CHEBI:29105"/>
    </cofactor>
    <text evidence="8 9">Binds 1 zinc ion per subunit.</text>
</comment>
<evidence type="ECO:0000256" key="7">
    <source>
        <dbReference type="PROSITE-ProRule" id="PRU00059"/>
    </source>
</evidence>
<keyword evidence="2 8" id="KW-0479">Metal-binding</keyword>
<dbReference type="AlphaFoldDB" id="A0A0X3PI26"/>
<feature type="binding site" evidence="8">
    <location>
        <position position="237"/>
    </location>
    <ligand>
        <name>Zn(2+)</name>
        <dbReference type="ChEBI" id="CHEBI:29105"/>
        <note>catalytic</note>
    </ligand>
</feature>
<protein>
    <recommendedName>
        <fullName evidence="9">Metalloendopeptidase</fullName>
        <ecNumber evidence="9">3.4.24.-</ecNumber>
    </recommendedName>
</protein>
<dbReference type="SMART" id="SM00235">
    <property type="entry name" value="ZnMc"/>
    <property type="match status" value="1"/>
</dbReference>